<sequence>MEGTIRMQHCGGISSSLICILHREEIEIVYSDEWEIDTQNLGKTVYPKGSLTCKGANHYPGGLLQRRLLVFLGVVYRITWLRELSFLRMICRRLQLGRFRSFFSERRPRPWEAFERNKKSIDQLVISGSKYPSNGRATLNFGVPMAGADLCALNTVPIAEKAIKIPSNNNAMTNLPLLVLIPESCSQPLFPTFSNSLPNFWNFEYHESLLSMGKVDFEIVRPKDESDPISLNYTSGTTSGPKGVIYTHRGTYLNSLAAVLLNDMVSMSVYSWCLPMFHTNGWCLRWAVAAQGGTNVCQRNVTAKGVFDSISHHNVVFMTGGASPPPQLVVFKMEELGFIVTHGYGLTETYGPLHKRHESYRLKDIIVSGGKNINTIEVVAVLSSHPKVLEAAVVRRPDDHWGVTPCARLPHFMAPRTVVFEDLPKTSTGKVHKSLLKDKAKAMGSLSKNITISKLWRANIYTSCLLCVVLCCR</sequence>
<dbReference type="Gene3D" id="3.30.300.30">
    <property type="match status" value="1"/>
</dbReference>
<reference evidence="10" key="1">
    <citation type="submission" date="2023-07" db="EMBL/GenBank/DDBJ databases">
        <title>draft genome sequence of fig (Ficus carica).</title>
        <authorList>
            <person name="Takahashi T."/>
            <person name="Nishimura K."/>
        </authorList>
    </citation>
    <scope>NUCLEOTIDE SEQUENCE</scope>
</reference>
<protein>
    <recommendedName>
        <fullName evidence="9">AMP-dependent synthetase/ligase domain-containing protein</fullName>
    </recommendedName>
</protein>
<dbReference type="PANTHER" id="PTHR43859:SF4">
    <property type="entry name" value="BUTANOATE--COA LIGASE AAE1-RELATED"/>
    <property type="match status" value="1"/>
</dbReference>
<accession>A0AA87ZD72</accession>
<dbReference type="InterPro" id="IPR045851">
    <property type="entry name" value="AMP-bd_C_sf"/>
</dbReference>
<evidence type="ECO:0000256" key="3">
    <source>
        <dbReference type="ARBA" id="ARBA00022490"/>
    </source>
</evidence>
<dbReference type="InterPro" id="IPR042099">
    <property type="entry name" value="ANL_N_sf"/>
</dbReference>
<comment type="subcellular location">
    <subcellularLocation>
        <location evidence="1">Cytoplasm</location>
        <location evidence="1">Cytosol</location>
    </subcellularLocation>
</comment>
<keyword evidence="8" id="KW-0443">Lipid metabolism</keyword>
<keyword evidence="11" id="KW-1185">Reference proteome</keyword>
<proteinExistence type="inferred from homology"/>
<dbReference type="GO" id="GO:0005829">
    <property type="term" value="C:cytosol"/>
    <property type="evidence" value="ECO:0007669"/>
    <property type="project" value="UniProtKB-SubCell"/>
</dbReference>
<dbReference type="GO" id="GO:0006631">
    <property type="term" value="P:fatty acid metabolic process"/>
    <property type="evidence" value="ECO:0007669"/>
    <property type="project" value="UniProtKB-KW"/>
</dbReference>
<dbReference type="InterPro" id="IPR000873">
    <property type="entry name" value="AMP-dep_synth/lig_dom"/>
</dbReference>
<evidence type="ECO:0000259" key="9">
    <source>
        <dbReference type="Pfam" id="PF00501"/>
    </source>
</evidence>
<comment type="caution">
    <text evidence="10">The sequence shown here is derived from an EMBL/GenBank/DDBJ whole genome shotgun (WGS) entry which is preliminary data.</text>
</comment>
<dbReference type="InterPro" id="IPR020845">
    <property type="entry name" value="AMP-binding_CS"/>
</dbReference>
<evidence type="ECO:0000256" key="2">
    <source>
        <dbReference type="ARBA" id="ARBA00006432"/>
    </source>
</evidence>
<keyword evidence="5" id="KW-0547">Nucleotide-binding</keyword>
<name>A0AA87ZD72_FICCA</name>
<feature type="domain" description="AMP-dependent synthetase/ligase" evidence="9">
    <location>
        <begin position="218"/>
        <end position="319"/>
    </location>
</feature>
<keyword evidence="7" id="KW-0067">ATP-binding</keyword>
<dbReference type="GO" id="GO:0016874">
    <property type="term" value="F:ligase activity"/>
    <property type="evidence" value="ECO:0007669"/>
    <property type="project" value="UniProtKB-KW"/>
</dbReference>
<dbReference type="GO" id="GO:0005524">
    <property type="term" value="F:ATP binding"/>
    <property type="evidence" value="ECO:0007669"/>
    <property type="project" value="UniProtKB-KW"/>
</dbReference>
<organism evidence="10 11">
    <name type="scientific">Ficus carica</name>
    <name type="common">Common fig</name>
    <dbReference type="NCBI Taxonomy" id="3494"/>
    <lineage>
        <taxon>Eukaryota</taxon>
        <taxon>Viridiplantae</taxon>
        <taxon>Streptophyta</taxon>
        <taxon>Embryophyta</taxon>
        <taxon>Tracheophyta</taxon>
        <taxon>Spermatophyta</taxon>
        <taxon>Magnoliopsida</taxon>
        <taxon>eudicotyledons</taxon>
        <taxon>Gunneridae</taxon>
        <taxon>Pentapetalae</taxon>
        <taxon>rosids</taxon>
        <taxon>fabids</taxon>
        <taxon>Rosales</taxon>
        <taxon>Moraceae</taxon>
        <taxon>Ficeae</taxon>
        <taxon>Ficus</taxon>
    </lineage>
</organism>
<dbReference type="PROSITE" id="PS00455">
    <property type="entry name" value="AMP_BINDING"/>
    <property type="match status" value="1"/>
</dbReference>
<gene>
    <name evidence="10" type="ORF">TIFTF001_004891</name>
</gene>
<keyword evidence="3" id="KW-0963">Cytoplasm</keyword>
<keyword evidence="6" id="KW-0276">Fatty acid metabolism</keyword>
<evidence type="ECO:0000256" key="4">
    <source>
        <dbReference type="ARBA" id="ARBA00022598"/>
    </source>
</evidence>
<comment type="similarity">
    <text evidence="2">Belongs to the ATP-dependent AMP-binding enzyme family.</text>
</comment>
<dbReference type="EMBL" id="BTGU01000005">
    <property type="protein sequence ID" value="GMN34784.1"/>
    <property type="molecule type" value="Genomic_DNA"/>
</dbReference>
<dbReference type="Pfam" id="PF00501">
    <property type="entry name" value="AMP-binding"/>
    <property type="match status" value="1"/>
</dbReference>
<evidence type="ECO:0000256" key="6">
    <source>
        <dbReference type="ARBA" id="ARBA00022832"/>
    </source>
</evidence>
<evidence type="ECO:0000256" key="5">
    <source>
        <dbReference type="ARBA" id="ARBA00022741"/>
    </source>
</evidence>
<evidence type="ECO:0000313" key="10">
    <source>
        <dbReference type="EMBL" id="GMN34784.1"/>
    </source>
</evidence>
<dbReference type="AlphaFoldDB" id="A0AA87ZD72"/>
<evidence type="ECO:0000256" key="8">
    <source>
        <dbReference type="ARBA" id="ARBA00023098"/>
    </source>
</evidence>
<evidence type="ECO:0000256" key="7">
    <source>
        <dbReference type="ARBA" id="ARBA00022840"/>
    </source>
</evidence>
<keyword evidence="4" id="KW-0436">Ligase</keyword>
<evidence type="ECO:0000313" key="11">
    <source>
        <dbReference type="Proteomes" id="UP001187192"/>
    </source>
</evidence>
<dbReference type="Proteomes" id="UP001187192">
    <property type="component" value="Unassembled WGS sequence"/>
</dbReference>
<dbReference type="Gene3D" id="3.40.50.12780">
    <property type="entry name" value="N-terminal domain of ligase-like"/>
    <property type="match status" value="1"/>
</dbReference>
<evidence type="ECO:0000256" key="1">
    <source>
        <dbReference type="ARBA" id="ARBA00004514"/>
    </source>
</evidence>
<dbReference type="SUPFAM" id="SSF56801">
    <property type="entry name" value="Acetyl-CoA synthetase-like"/>
    <property type="match status" value="1"/>
</dbReference>
<dbReference type="PANTHER" id="PTHR43859">
    <property type="entry name" value="ACYL-ACTIVATING ENZYME"/>
    <property type="match status" value="1"/>
</dbReference>